<dbReference type="EC" id="2.5.1.145" evidence="7"/>
<evidence type="ECO:0000256" key="6">
    <source>
        <dbReference type="ARBA" id="ARBA00023136"/>
    </source>
</evidence>
<keyword evidence="10" id="KW-1185">Reference proteome</keyword>
<keyword evidence="6 7" id="KW-0472">Membrane</keyword>
<keyword evidence="5 7" id="KW-1133">Transmembrane helix</keyword>
<evidence type="ECO:0000256" key="7">
    <source>
        <dbReference type="HAMAP-Rule" id="MF_01147"/>
    </source>
</evidence>
<feature type="compositionally biased region" description="Low complexity" evidence="8">
    <location>
        <begin position="307"/>
        <end position="326"/>
    </location>
</feature>
<accession>A0A1H5SRQ9</accession>
<comment type="similarity">
    <text evidence="1 7">Belongs to the Lgt family.</text>
</comment>
<evidence type="ECO:0000256" key="2">
    <source>
        <dbReference type="ARBA" id="ARBA00022475"/>
    </source>
</evidence>
<name>A0A1H5SRQ9_9ACTN</name>
<feature type="region of interest" description="Disordered" evidence="8">
    <location>
        <begin position="297"/>
        <end position="604"/>
    </location>
</feature>
<feature type="compositionally biased region" description="Low complexity" evidence="8">
    <location>
        <begin position="505"/>
        <end position="529"/>
    </location>
</feature>
<feature type="compositionally biased region" description="Basic and acidic residues" evidence="8">
    <location>
        <begin position="572"/>
        <end position="592"/>
    </location>
</feature>
<evidence type="ECO:0000256" key="1">
    <source>
        <dbReference type="ARBA" id="ARBA00007150"/>
    </source>
</evidence>
<organism evidence="9 10">
    <name type="scientific">Thermomonospora echinospora</name>
    <dbReference type="NCBI Taxonomy" id="1992"/>
    <lineage>
        <taxon>Bacteria</taxon>
        <taxon>Bacillati</taxon>
        <taxon>Actinomycetota</taxon>
        <taxon>Actinomycetes</taxon>
        <taxon>Streptosporangiales</taxon>
        <taxon>Thermomonosporaceae</taxon>
        <taxon>Thermomonospora</taxon>
    </lineage>
</organism>
<keyword evidence="2 7" id="KW-1003">Cell membrane</keyword>
<gene>
    <name evidence="7" type="primary">lgt</name>
    <name evidence="9" type="ORF">SAMN04489712_101337</name>
</gene>
<evidence type="ECO:0000313" key="9">
    <source>
        <dbReference type="EMBL" id="SEF53266.1"/>
    </source>
</evidence>
<evidence type="ECO:0000256" key="3">
    <source>
        <dbReference type="ARBA" id="ARBA00022679"/>
    </source>
</evidence>
<feature type="transmembrane region" description="Helical" evidence="7">
    <location>
        <begin position="212"/>
        <end position="229"/>
    </location>
</feature>
<keyword evidence="9" id="KW-0449">Lipoprotein</keyword>
<dbReference type="InterPro" id="IPR001640">
    <property type="entry name" value="Lgt"/>
</dbReference>
<dbReference type="PANTHER" id="PTHR30589:SF0">
    <property type="entry name" value="PHOSPHATIDYLGLYCEROL--PROLIPOPROTEIN DIACYLGLYCERYL TRANSFERASE"/>
    <property type="match status" value="1"/>
</dbReference>
<comment type="subcellular location">
    <subcellularLocation>
        <location evidence="7">Cell membrane</location>
        <topology evidence="7">Multi-pass membrane protein</topology>
    </subcellularLocation>
</comment>
<dbReference type="HAMAP" id="MF_01147">
    <property type="entry name" value="Lgt"/>
    <property type="match status" value="1"/>
</dbReference>
<comment type="catalytic activity">
    <reaction evidence="7">
        <text>L-cysteinyl-[prolipoprotein] + a 1,2-diacyl-sn-glycero-3-phospho-(1'-sn-glycerol) = an S-1,2-diacyl-sn-glyceryl-L-cysteinyl-[prolipoprotein] + sn-glycerol 1-phosphate + H(+)</text>
        <dbReference type="Rhea" id="RHEA:56712"/>
        <dbReference type="Rhea" id="RHEA-COMP:14679"/>
        <dbReference type="Rhea" id="RHEA-COMP:14680"/>
        <dbReference type="ChEBI" id="CHEBI:15378"/>
        <dbReference type="ChEBI" id="CHEBI:29950"/>
        <dbReference type="ChEBI" id="CHEBI:57685"/>
        <dbReference type="ChEBI" id="CHEBI:64716"/>
        <dbReference type="ChEBI" id="CHEBI:140658"/>
        <dbReference type="EC" id="2.5.1.145"/>
    </reaction>
</comment>
<evidence type="ECO:0000256" key="5">
    <source>
        <dbReference type="ARBA" id="ARBA00022989"/>
    </source>
</evidence>
<evidence type="ECO:0000313" key="10">
    <source>
        <dbReference type="Proteomes" id="UP000236723"/>
    </source>
</evidence>
<proteinExistence type="inferred from homology"/>
<comment type="function">
    <text evidence="7">Catalyzes the transfer of the diacylglyceryl group from phosphatidylglycerol to the sulfhydryl group of the N-terminal cysteine of a prolipoprotein, the first step in the formation of mature lipoproteins.</text>
</comment>
<dbReference type="UniPathway" id="UPA00664"/>
<comment type="pathway">
    <text evidence="7">Protein modification; lipoprotein biosynthesis (diacylglyceryl transfer).</text>
</comment>
<dbReference type="NCBIfam" id="TIGR00544">
    <property type="entry name" value="lgt"/>
    <property type="match status" value="1"/>
</dbReference>
<feature type="compositionally biased region" description="Low complexity" evidence="8">
    <location>
        <begin position="335"/>
        <end position="353"/>
    </location>
</feature>
<dbReference type="Pfam" id="PF01790">
    <property type="entry name" value="LGT"/>
    <property type="match status" value="1"/>
</dbReference>
<feature type="transmembrane region" description="Helical" evidence="7">
    <location>
        <begin position="42"/>
        <end position="60"/>
    </location>
</feature>
<feature type="transmembrane region" description="Helical" evidence="7">
    <location>
        <begin position="112"/>
        <end position="134"/>
    </location>
</feature>
<feature type="compositionally biased region" description="Low complexity" evidence="8">
    <location>
        <begin position="459"/>
        <end position="497"/>
    </location>
</feature>
<feature type="transmembrane region" description="Helical" evidence="7">
    <location>
        <begin position="72"/>
        <end position="92"/>
    </location>
</feature>
<evidence type="ECO:0000256" key="8">
    <source>
        <dbReference type="SAM" id="MobiDB-lite"/>
    </source>
</evidence>
<dbReference type="GO" id="GO:0042158">
    <property type="term" value="P:lipoprotein biosynthetic process"/>
    <property type="evidence" value="ECO:0007669"/>
    <property type="project" value="UniProtKB-UniRule"/>
</dbReference>
<protein>
    <recommendedName>
        <fullName evidence="7">Phosphatidylglycerol--prolipoprotein diacylglyceryl transferase</fullName>
        <ecNumber evidence="7">2.5.1.145</ecNumber>
    </recommendedName>
</protein>
<dbReference type="GO" id="GO:0008961">
    <property type="term" value="F:phosphatidylglycerol-prolipoprotein diacylglyceryl transferase activity"/>
    <property type="evidence" value="ECO:0007669"/>
    <property type="project" value="UniProtKB-UniRule"/>
</dbReference>
<dbReference type="EMBL" id="FNVO01000001">
    <property type="protein sequence ID" value="SEF53266.1"/>
    <property type="molecule type" value="Genomic_DNA"/>
</dbReference>
<feature type="compositionally biased region" description="Basic and acidic residues" evidence="8">
    <location>
        <begin position="404"/>
        <end position="428"/>
    </location>
</feature>
<dbReference type="GO" id="GO:0005886">
    <property type="term" value="C:plasma membrane"/>
    <property type="evidence" value="ECO:0007669"/>
    <property type="project" value="UniProtKB-SubCell"/>
</dbReference>
<dbReference type="AlphaFoldDB" id="A0A1H5SRQ9"/>
<reference evidence="10" key="1">
    <citation type="submission" date="2016-10" db="EMBL/GenBank/DDBJ databases">
        <authorList>
            <person name="Varghese N."/>
            <person name="Submissions S."/>
        </authorList>
    </citation>
    <scope>NUCLEOTIDE SEQUENCE [LARGE SCALE GENOMIC DNA]</scope>
    <source>
        <strain evidence="10">DSM 43163</strain>
    </source>
</reference>
<comment type="caution">
    <text evidence="7">Lacks conserved residue(s) required for the propagation of feature annotation.</text>
</comment>
<dbReference type="Proteomes" id="UP000236723">
    <property type="component" value="Unassembled WGS sequence"/>
</dbReference>
<keyword evidence="3 7" id="KW-0808">Transferase</keyword>
<evidence type="ECO:0000256" key="4">
    <source>
        <dbReference type="ARBA" id="ARBA00022692"/>
    </source>
</evidence>
<keyword evidence="4 7" id="KW-0812">Transmembrane</keyword>
<feature type="binding site" evidence="7">
    <location>
        <position position="162"/>
    </location>
    <ligand>
        <name>a 1,2-diacyl-sn-glycero-3-phospho-(1'-sn-glycerol)</name>
        <dbReference type="ChEBI" id="CHEBI:64716"/>
    </ligand>
</feature>
<dbReference type="PANTHER" id="PTHR30589">
    <property type="entry name" value="PROLIPOPROTEIN DIACYLGLYCERYL TRANSFERASE"/>
    <property type="match status" value="1"/>
</dbReference>
<sequence length="604" mass="62823">MISSRGAALTTAPEAVTSGLMHPVATIPSPAEGVWHLGPFPLRAYALMIIAGIVVAVWLGERRWAARGGTPGTVIDVAVWAVPFGLIGGRLYHVVTDWQRYFGEGGDPARALRIWEGGLGIWGAILLGGVGAWIGCRRRGISVLALGDAIAPGLALAQAIGRWGNWWNQELYGRPLDTWWALEIDPEHRPHIPGTGVIDPRYADVATYHPTFLYESLWCAALAIVVIWAGRRFALTHGRTFALYVAGYTLGRFWIEWLRIDEAHVILGLRLNDWTSLIVFTGAVAYLWLARNRTSPESVTVRDAADPDAPAVPGPEAAQEGAATAPAPEPEDTAEPVSVAKAGAEPAAQAKPATEPSAGAEPPAKTERDAGPVSVAEPEAKPASETEPEPVTEPSAGAELPAGTERDAGPVSVAEREAKPAVEAEAKSVTEPSAGAESRAEAERDAGPVAVAEPEVKPAGETGPETVAEAGAETEPAAEAGADPEAEPAAVGQPEPAAEVDAEPEPVSAAAGAGDAPGEAEPAAAAGSEEAVEKAEEGPGVGVSSPWWATEKVEPWPEPAGQEPQPGSDATDETRDQPADEGKDEGKEDETAAGRQARPAGDSR</sequence>